<keyword evidence="5" id="KW-1185">Reference proteome</keyword>
<organism evidence="4 5">
    <name type="scientific">Solirubrobacter phytolaccae</name>
    <dbReference type="NCBI Taxonomy" id="1404360"/>
    <lineage>
        <taxon>Bacteria</taxon>
        <taxon>Bacillati</taxon>
        <taxon>Actinomycetota</taxon>
        <taxon>Thermoleophilia</taxon>
        <taxon>Solirubrobacterales</taxon>
        <taxon>Solirubrobacteraceae</taxon>
        <taxon>Solirubrobacter</taxon>
    </lineage>
</organism>
<dbReference type="SUPFAM" id="SSF69593">
    <property type="entry name" value="Glycerol-3-phosphate (1)-acyltransferase"/>
    <property type="match status" value="1"/>
</dbReference>
<dbReference type="EMBL" id="JAPDDP010000016">
    <property type="protein sequence ID" value="MDA0180801.1"/>
    <property type="molecule type" value="Genomic_DNA"/>
</dbReference>
<dbReference type="PANTHER" id="PTHR10434:SF11">
    <property type="entry name" value="1-ACYL-SN-GLYCEROL-3-PHOSPHATE ACYLTRANSFERASE"/>
    <property type="match status" value="1"/>
</dbReference>
<dbReference type="GO" id="GO:0003841">
    <property type="term" value="F:1-acylglycerol-3-phosphate O-acyltransferase activity"/>
    <property type="evidence" value="ECO:0007669"/>
    <property type="project" value="TreeGrafter"/>
</dbReference>
<dbReference type="InterPro" id="IPR002123">
    <property type="entry name" value="Plipid/glycerol_acylTrfase"/>
</dbReference>
<keyword evidence="2 4" id="KW-0012">Acyltransferase</keyword>
<name>A0A9X3S8V4_9ACTN</name>
<dbReference type="AlphaFoldDB" id="A0A9X3S8V4"/>
<dbReference type="RefSeq" id="WP_270025111.1">
    <property type="nucleotide sequence ID" value="NZ_JAPDDP010000016.1"/>
</dbReference>
<keyword evidence="1" id="KW-0808">Transferase</keyword>
<evidence type="ECO:0000313" key="5">
    <source>
        <dbReference type="Proteomes" id="UP001147653"/>
    </source>
</evidence>
<dbReference type="GO" id="GO:0005886">
    <property type="term" value="C:plasma membrane"/>
    <property type="evidence" value="ECO:0007669"/>
    <property type="project" value="TreeGrafter"/>
</dbReference>
<comment type="caution">
    <text evidence="4">The sequence shown here is derived from an EMBL/GenBank/DDBJ whole genome shotgun (WGS) entry which is preliminary data.</text>
</comment>
<proteinExistence type="predicted"/>
<evidence type="ECO:0000313" key="4">
    <source>
        <dbReference type="EMBL" id="MDA0180801.1"/>
    </source>
</evidence>
<evidence type="ECO:0000259" key="3">
    <source>
        <dbReference type="SMART" id="SM00563"/>
    </source>
</evidence>
<dbReference type="GO" id="GO:0006654">
    <property type="term" value="P:phosphatidic acid biosynthetic process"/>
    <property type="evidence" value="ECO:0007669"/>
    <property type="project" value="TreeGrafter"/>
</dbReference>
<evidence type="ECO:0000256" key="1">
    <source>
        <dbReference type="ARBA" id="ARBA00022679"/>
    </source>
</evidence>
<dbReference type="Proteomes" id="UP001147653">
    <property type="component" value="Unassembled WGS sequence"/>
</dbReference>
<protein>
    <submittedName>
        <fullName evidence="4">1-acyl-sn-glycerol-3-phosphate acyltransferase</fullName>
    </submittedName>
</protein>
<dbReference type="CDD" id="cd07989">
    <property type="entry name" value="LPLAT_AGPAT-like"/>
    <property type="match status" value="1"/>
</dbReference>
<gene>
    <name evidence="4" type="ORF">OJ997_10895</name>
</gene>
<feature type="domain" description="Phospholipid/glycerol acyltransferase" evidence="3">
    <location>
        <begin position="70"/>
        <end position="182"/>
    </location>
</feature>
<dbReference type="PANTHER" id="PTHR10434">
    <property type="entry name" value="1-ACYL-SN-GLYCEROL-3-PHOSPHATE ACYLTRANSFERASE"/>
    <property type="match status" value="1"/>
</dbReference>
<sequence length="244" mass="27691">MSQDELVELKEQQYKDARSKESFDRFHERTRTREPDFMYEVVRILMSLMSWGFFRVRGSHPERVPASGPVILAPNHFSFLDHFFLGVGLRRKVHFMAKSQLFKPPMSWIYTHGGVFPVRRGFADEDAFVTAVTVLDRGDTMAMYAEGGRSRTGEPAKKAKRGIGRLALLSGAPIVPIAIVGSSHVRNWKKLQFPKVRVYYGEPFAYDRVEAPTRDQEQAVADAIFAEVRKLYDAATTKTGSPDS</sequence>
<dbReference type="Pfam" id="PF01553">
    <property type="entry name" value="Acyltransferase"/>
    <property type="match status" value="1"/>
</dbReference>
<dbReference type="SMART" id="SM00563">
    <property type="entry name" value="PlsC"/>
    <property type="match status" value="1"/>
</dbReference>
<reference evidence="4" key="1">
    <citation type="submission" date="2022-10" db="EMBL/GenBank/DDBJ databases">
        <title>The WGS of Solirubrobacter phytolaccae KCTC 29190.</title>
        <authorList>
            <person name="Jiang Z."/>
        </authorList>
    </citation>
    <scope>NUCLEOTIDE SEQUENCE</scope>
    <source>
        <strain evidence="4">KCTC 29190</strain>
    </source>
</reference>
<accession>A0A9X3S8V4</accession>
<evidence type="ECO:0000256" key="2">
    <source>
        <dbReference type="ARBA" id="ARBA00023315"/>
    </source>
</evidence>